<dbReference type="PANTHER" id="PTHR33052">
    <property type="entry name" value="DUF4228 DOMAIN PROTEIN-RELATED"/>
    <property type="match status" value="1"/>
</dbReference>
<dbReference type="AlphaFoldDB" id="A0AAV1WEM3"/>
<comment type="caution">
    <text evidence="1">The sequence shown here is derived from an EMBL/GenBank/DDBJ whole genome shotgun (WGS) entry which is preliminary data.</text>
</comment>
<evidence type="ECO:0000313" key="1">
    <source>
        <dbReference type="EMBL" id="CAL0307463.1"/>
    </source>
</evidence>
<reference evidence="1 2" key="1">
    <citation type="submission" date="2024-03" db="EMBL/GenBank/DDBJ databases">
        <authorList>
            <person name="Martinez-Hernandez J."/>
        </authorList>
    </citation>
    <scope>NUCLEOTIDE SEQUENCE [LARGE SCALE GENOMIC DNA]</scope>
</reference>
<dbReference type="Proteomes" id="UP001497480">
    <property type="component" value="Unassembled WGS sequence"/>
</dbReference>
<name>A0AAV1WEM3_LUPLU</name>
<dbReference type="Pfam" id="PF14009">
    <property type="entry name" value="PADRE"/>
    <property type="match status" value="1"/>
</dbReference>
<sequence length="253" mass="28193">MGNVITPCFHHNKTLPSTSTSSKSTVKLIFWEGTSRSVMGKHIAGEIMFEFPDKMLCHADSFFIGQPIPALSIDDPLIPGQTYFVIPIHLFASHTLSASSLAALGSYANNKSPIKFGECPFEYLKGSNGRVLIKVMPEFFIRLISGGDNKENNGTYGGSSGSNSFLCSTPELQKQYEQLVKPKDQLWSPKLETISEYKLSHIVRISRADTGSQYWGNRIGTGSQIMRISRADTGSQYWGKNWHRQPYCGHFEN</sequence>
<accession>A0AAV1WEM3</accession>
<gene>
    <name evidence="1" type="ORF">LLUT_LOCUS8523</name>
</gene>
<dbReference type="InterPro" id="IPR025322">
    <property type="entry name" value="PADRE_dom"/>
</dbReference>
<dbReference type="EMBL" id="CAXHTB010000006">
    <property type="protein sequence ID" value="CAL0307463.1"/>
    <property type="molecule type" value="Genomic_DNA"/>
</dbReference>
<evidence type="ECO:0000313" key="2">
    <source>
        <dbReference type="Proteomes" id="UP001497480"/>
    </source>
</evidence>
<keyword evidence="2" id="KW-1185">Reference proteome</keyword>
<protein>
    <submittedName>
        <fullName evidence="1">Uncharacterized protein</fullName>
    </submittedName>
</protein>
<proteinExistence type="predicted"/>
<organism evidence="1 2">
    <name type="scientific">Lupinus luteus</name>
    <name type="common">European yellow lupine</name>
    <dbReference type="NCBI Taxonomy" id="3873"/>
    <lineage>
        <taxon>Eukaryota</taxon>
        <taxon>Viridiplantae</taxon>
        <taxon>Streptophyta</taxon>
        <taxon>Embryophyta</taxon>
        <taxon>Tracheophyta</taxon>
        <taxon>Spermatophyta</taxon>
        <taxon>Magnoliopsida</taxon>
        <taxon>eudicotyledons</taxon>
        <taxon>Gunneridae</taxon>
        <taxon>Pentapetalae</taxon>
        <taxon>rosids</taxon>
        <taxon>fabids</taxon>
        <taxon>Fabales</taxon>
        <taxon>Fabaceae</taxon>
        <taxon>Papilionoideae</taxon>
        <taxon>50 kb inversion clade</taxon>
        <taxon>genistoids sensu lato</taxon>
        <taxon>core genistoids</taxon>
        <taxon>Genisteae</taxon>
        <taxon>Lupinus</taxon>
    </lineage>
</organism>